<accession>A0A017TI11</accession>
<organism evidence="1 2">
    <name type="scientific">Chondromyces apiculatus DSM 436</name>
    <dbReference type="NCBI Taxonomy" id="1192034"/>
    <lineage>
        <taxon>Bacteria</taxon>
        <taxon>Pseudomonadati</taxon>
        <taxon>Myxococcota</taxon>
        <taxon>Polyangia</taxon>
        <taxon>Polyangiales</taxon>
        <taxon>Polyangiaceae</taxon>
        <taxon>Chondromyces</taxon>
    </lineage>
</organism>
<reference evidence="1 2" key="1">
    <citation type="submission" date="2013-05" db="EMBL/GenBank/DDBJ databases">
        <title>Genome assembly of Chondromyces apiculatus DSM 436.</title>
        <authorList>
            <person name="Sharma G."/>
            <person name="Khatri I."/>
            <person name="Kaur C."/>
            <person name="Mayilraj S."/>
            <person name="Subramanian S."/>
        </authorList>
    </citation>
    <scope>NUCLEOTIDE SEQUENCE [LARGE SCALE GENOMIC DNA]</scope>
    <source>
        <strain evidence="1 2">DSM 436</strain>
    </source>
</reference>
<gene>
    <name evidence="1" type="ORF">CAP_4042</name>
</gene>
<dbReference type="EMBL" id="ASRX01000003">
    <property type="protein sequence ID" value="EYF08512.1"/>
    <property type="molecule type" value="Genomic_DNA"/>
</dbReference>
<name>A0A017TI11_9BACT</name>
<protein>
    <submittedName>
        <fullName evidence="1">Uncharacterized protein</fullName>
    </submittedName>
</protein>
<keyword evidence="2" id="KW-1185">Reference proteome</keyword>
<dbReference type="Proteomes" id="UP000019678">
    <property type="component" value="Unassembled WGS sequence"/>
</dbReference>
<comment type="caution">
    <text evidence="1">The sequence shown here is derived from an EMBL/GenBank/DDBJ whole genome shotgun (WGS) entry which is preliminary data.</text>
</comment>
<evidence type="ECO:0000313" key="1">
    <source>
        <dbReference type="EMBL" id="EYF08512.1"/>
    </source>
</evidence>
<proteinExistence type="predicted"/>
<dbReference type="OrthoDB" id="1333924at2"/>
<evidence type="ECO:0000313" key="2">
    <source>
        <dbReference type="Proteomes" id="UP000019678"/>
    </source>
</evidence>
<dbReference type="AlphaFoldDB" id="A0A017TI11"/>
<dbReference type="STRING" id="1192034.CAP_4042"/>
<sequence length="672" mass="72823">METTKSELSQRIRAAIEPVCIALDAAPAEALHAIAARDAIMTGLRVNPATLAFDRVELAEVYPDAVHLAEGLARRDAEVLGAALPLLVAREARAAIPHFLRLLDEDYRAFGPQDVETWIYWSLGAVYPAMIALLPVDTRVDLWLRGKADGHAHVPLAARAAVPWERLRAALRAGLVTWDGRGSEGLDEVLRARSDFATPEARMARLAELALTAEGGEREVVTWLVRTLATDRATSAAPLLLSMRGGDLRPLVEEALLSLGTREALDPIAADLDKSARKASLRWDAHHVAPEIKTPIEAMYRLDPTAASARFARYFTDEAVATETGAKLAHDIWAVGTGTLIAHGDYIARTESGSLLRSDPGWLPIAARLVKHPRLGTFARTVLSQGDRQARDAALHAAGNPLAKPAPPAPWAPATPPRWLDRYRAGEHEAVWRELAELPGPPAGALADEATEVARETMARARKNLTRIVARFRTLEGAGVTKKALLAPDPARAASYEAITRVIGGPLPASLRAFYDHTGAVNLASLAWWWNGPAWEVTDPLVIHPVRTAAQRTRAHRASTNRGLPRDLQESDGEIVIGPDPATKFDPDQQEPDESPFLLVPTAGGVEGIVRQGDAFALPFVDYLRQSMSMGGLLPKTEGRPTANFHGSALDLLHYEALAGSLEMVKRDLEPF</sequence>
<dbReference type="RefSeq" id="WP_044235532.1">
    <property type="nucleotide sequence ID" value="NZ_ASRX01000003.1"/>
</dbReference>